<dbReference type="Pfam" id="PF20345">
    <property type="entry name" value="DUF6640"/>
    <property type="match status" value="1"/>
</dbReference>
<accession>A0ABW7R2Z7</accession>
<evidence type="ECO:0000256" key="1">
    <source>
        <dbReference type="SAM" id="Phobius"/>
    </source>
</evidence>
<dbReference type="RefSeq" id="WP_397717356.1">
    <property type="nucleotide sequence ID" value="NZ_JBIRGN010000008.1"/>
</dbReference>
<name>A0ABW7R2Z7_9ACTN</name>
<comment type="caution">
    <text evidence="2">The sequence shown here is derived from an EMBL/GenBank/DDBJ whole genome shotgun (WGS) entry which is preliminary data.</text>
</comment>
<sequence length="155" mass="16433">MTNRLTGRISLGKVLISVPAVIAGVGPYIADWNETHIHNPNWPPHAKFHNAQTMSLGVGLAGAALLQLWRPSDSTAGAKAALDSGAVSAALYWATQISALAYPGSRAVDPPGKQFFPQAAIALPSLTLVGLGYALERRRLRDQDGRKRATSARPT</sequence>
<gene>
    <name evidence="2" type="ORF">ACH4F9_37740</name>
</gene>
<feature type="transmembrane region" description="Helical" evidence="1">
    <location>
        <begin position="115"/>
        <end position="135"/>
    </location>
</feature>
<dbReference type="InterPro" id="IPR046580">
    <property type="entry name" value="DUF6640"/>
</dbReference>
<dbReference type="Proteomes" id="UP001610818">
    <property type="component" value="Unassembled WGS sequence"/>
</dbReference>
<protein>
    <submittedName>
        <fullName evidence="2">DUF6640 family protein</fullName>
    </submittedName>
</protein>
<keyword evidence="3" id="KW-1185">Reference proteome</keyword>
<evidence type="ECO:0000313" key="2">
    <source>
        <dbReference type="EMBL" id="MFH8550749.1"/>
    </source>
</evidence>
<keyword evidence="1" id="KW-0812">Transmembrane</keyword>
<feature type="transmembrane region" description="Helical" evidence="1">
    <location>
        <begin position="12"/>
        <end position="30"/>
    </location>
</feature>
<reference evidence="2 3" key="1">
    <citation type="submission" date="2024-10" db="EMBL/GenBank/DDBJ databases">
        <title>The Natural Products Discovery Center: Release of the First 8490 Sequenced Strains for Exploring Actinobacteria Biosynthetic Diversity.</title>
        <authorList>
            <person name="Kalkreuter E."/>
            <person name="Kautsar S.A."/>
            <person name="Yang D."/>
            <person name="Bader C.D."/>
            <person name="Teijaro C.N."/>
            <person name="Fluegel L."/>
            <person name="Davis C.M."/>
            <person name="Simpson J.R."/>
            <person name="Lauterbach L."/>
            <person name="Steele A.D."/>
            <person name="Gui C."/>
            <person name="Meng S."/>
            <person name="Li G."/>
            <person name="Viehrig K."/>
            <person name="Ye F."/>
            <person name="Su P."/>
            <person name="Kiefer A.F."/>
            <person name="Nichols A."/>
            <person name="Cepeda A.J."/>
            <person name="Yan W."/>
            <person name="Fan B."/>
            <person name="Jiang Y."/>
            <person name="Adhikari A."/>
            <person name="Zheng C.-J."/>
            <person name="Schuster L."/>
            <person name="Cowan T.M."/>
            <person name="Smanski M.J."/>
            <person name="Chevrette M.G."/>
            <person name="De Carvalho L.P.S."/>
            <person name="Shen B."/>
        </authorList>
    </citation>
    <scope>NUCLEOTIDE SEQUENCE [LARGE SCALE GENOMIC DNA]</scope>
    <source>
        <strain evidence="2 3">NPDC017990</strain>
    </source>
</reference>
<evidence type="ECO:0000313" key="3">
    <source>
        <dbReference type="Proteomes" id="UP001610818"/>
    </source>
</evidence>
<keyword evidence="1" id="KW-0472">Membrane</keyword>
<proteinExistence type="predicted"/>
<keyword evidence="1" id="KW-1133">Transmembrane helix</keyword>
<dbReference type="EMBL" id="JBIRGQ010000008">
    <property type="protein sequence ID" value="MFH8550749.1"/>
    <property type="molecule type" value="Genomic_DNA"/>
</dbReference>
<organism evidence="2 3">
    <name type="scientific">Streptomyces longisporoflavus</name>
    <dbReference type="NCBI Taxonomy" id="28044"/>
    <lineage>
        <taxon>Bacteria</taxon>
        <taxon>Bacillati</taxon>
        <taxon>Actinomycetota</taxon>
        <taxon>Actinomycetes</taxon>
        <taxon>Kitasatosporales</taxon>
        <taxon>Streptomycetaceae</taxon>
        <taxon>Streptomyces</taxon>
    </lineage>
</organism>